<dbReference type="AlphaFoldDB" id="A0A9P8YD97"/>
<comment type="caution">
    <text evidence="2">The sequence shown here is derived from an EMBL/GenBank/DDBJ whole genome shotgun (WGS) entry which is preliminary data.</text>
</comment>
<evidence type="ECO:0000313" key="2">
    <source>
        <dbReference type="EMBL" id="KAH7037340.1"/>
    </source>
</evidence>
<dbReference type="EMBL" id="JAGTJQ010000002">
    <property type="protein sequence ID" value="KAH7037340.1"/>
    <property type="molecule type" value="Genomic_DNA"/>
</dbReference>
<evidence type="ECO:0000313" key="3">
    <source>
        <dbReference type="Proteomes" id="UP000756346"/>
    </source>
</evidence>
<feature type="region of interest" description="Disordered" evidence="1">
    <location>
        <begin position="73"/>
        <end position="112"/>
    </location>
</feature>
<dbReference type="RefSeq" id="XP_046016461.1">
    <property type="nucleotide sequence ID" value="XM_046163151.1"/>
</dbReference>
<protein>
    <submittedName>
        <fullName evidence="2">Uncharacterized protein</fullName>
    </submittedName>
</protein>
<sequence>MTYAGLSIHDSAPRCLVLSFRCRFEGVRGRGAAGSDSDTACGTTDSRLLFYHRQIGQPSSSLTLNIRTLVSPPARRAHEAQRSSRGGEQHPVQANLEPRSGPTAAKGSRGGLSLRPRGIGLAAAASPALLLPVVADAGHTPPTHLLINCRRGKDGRTIQTTPGHNLSRF</sequence>
<evidence type="ECO:0000256" key="1">
    <source>
        <dbReference type="SAM" id="MobiDB-lite"/>
    </source>
</evidence>
<dbReference type="GeneID" id="70192697"/>
<accession>A0A9P8YD97</accession>
<feature type="compositionally biased region" description="Basic and acidic residues" evidence="1">
    <location>
        <begin position="76"/>
        <end position="88"/>
    </location>
</feature>
<organism evidence="2 3">
    <name type="scientific">Microdochium trichocladiopsis</name>
    <dbReference type="NCBI Taxonomy" id="1682393"/>
    <lineage>
        <taxon>Eukaryota</taxon>
        <taxon>Fungi</taxon>
        <taxon>Dikarya</taxon>
        <taxon>Ascomycota</taxon>
        <taxon>Pezizomycotina</taxon>
        <taxon>Sordariomycetes</taxon>
        <taxon>Xylariomycetidae</taxon>
        <taxon>Xylariales</taxon>
        <taxon>Microdochiaceae</taxon>
        <taxon>Microdochium</taxon>
    </lineage>
</organism>
<proteinExistence type="predicted"/>
<keyword evidence="3" id="KW-1185">Reference proteome</keyword>
<gene>
    <name evidence="2" type="ORF">B0I36DRAFT_64688</name>
</gene>
<name>A0A9P8YD97_9PEZI</name>
<dbReference type="Proteomes" id="UP000756346">
    <property type="component" value="Unassembled WGS sequence"/>
</dbReference>
<reference evidence="2" key="1">
    <citation type="journal article" date="2021" name="Nat. Commun.">
        <title>Genetic determinants of endophytism in the Arabidopsis root mycobiome.</title>
        <authorList>
            <person name="Mesny F."/>
            <person name="Miyauchi S."/>
            <person name="Thiergart T."/>
            <person name="Pickel B."/>
            <person name="Atanasova L."/>
            <person name="Karlsson M."/>
            <person name="Huettel B."/>
            <person name="Barry K.W."/>
            <person name="Haridas S."/>
            <person name="Chen C."/>
            <person name="Bauer D."/>
            <person name="Andreopoulos W."/>
            <person name="Pangilinan J."/>
            <person name="LaButti K."/>
            <person name="Riley R."/>
            <person name="Lipzen A."/>
            <person name="Clum A."/>
            <person name="Drula E."/>
            <person name="Henrissat B."/>
            <person name="Kohler A."/>
            <person name="Grigoriev I.V."/>
            <person name="Martin F.M."/>
            <person name="Hacquard S."/>
        </authorList>
    </citation>
    <scope>NUCLEOTIDE SEQUENCE</scope>
    <source>
        <strain evidence="2">MPI-CAGE-CH-0230</strain>
    </source>
</reference>